<accession>A0A0D1YE96</accession>
<dbReference type="SUPFAM" id="SSF50447">
    <property type="entry name" value="Translation proteins"/>
    <property type="match status" value="1"/>
</dbReference>
<keyword evidence="9" id="KW-0547">Nucleotide-binding</keyword>
<comment type="subcellular location">
    <subcellularLocation>
        <location evidence="2">Cytoplasm</location>
    </subcellularLocation>
</comment>
<dbReference type="SMART" id="SM00863">
    <property type="entry name" value="tRNA_SAD"/>
    <property type="match status" value="1"/>
</dbReference>
<dbReference type="InterPro" id="IPR051335">
    <property type="entry name" value="Alanyl-tRNA_Editing_Enzymes"/>
</dbReference>
<evidence type="ECO:0000313" key="18">
    <source>
        <dbReference type="EMBL" id="KON98571.1"/>
    </source>
</evidence>
<evidence type="ECO:0000256" key="14">
    <source>
        <dbReference type="ARBA" id="ARBA00023146"/>
    </source>
</evidence>
<dbReference type="InterPro" id="IPR018163">
    <property type="entry name" value="Thr/Ala-tRNA-synth_IIc_edit"/>
</dbReference>
<gene>
    <name evidence="18" type="ORF">AF333_16490</name>
    <name evidence="19" type="ORF">SAMN04487909_12161</name>
</gene>
<dbReference type="OrthoDB" id="9812949at2"/>
<feature type="domain" description="Alanyl-transfer RNA synthetases family profile" evidence="17">
    <location>
        <begin position="1"/>
        <end position="238"/>
    </location>
</feature>
<keyword evidence="13" id="KW-0648">Protein biosynthesis</keyword>
<dbReference type="Gene3D" id="2.40.30.130">
    <property type="match status" value="1"/>
</dbReference>
<dbReference type="GeneID" id="42306770"/>
<organism evidence="18 20">
    <name type="scientific">Aneurinibacillus migulanus</name>
    <name type="common">Bacillus migulanus</name>
    <dbReference type="NCBI Taxonomy" id="47500"/>
    <lineage>
        <taxon>Bacteria</taxon>
        <taxon>Bacillati</taxon>
        <taxon>Bacillota</taxon>
        <taxon>Bacilli</taxon>
        <taxon>Bacillales</taxon>
        <taxon>Paenibacillaceae</taxon>
        <taxon>Aneurinibacillus group</taxon>
        <taxon>Aneurinibacillus</taxon>
    </lineage>
</organism>
<comment type="similarity">
    <text evidence="3">Belongs to the class-II aminoacyl-tRNA synthetase family.</text>
</comment>
<keyword evidence="11" id="KW-0067">ATP-binding</keyword>
<dbReference type="GO" id="GO:0006419">
    <property type="term" value="P:alanyl-tRNA aminoacylation"/>
    <property type="evidence" value="ECO:0007669"/>
    <property type="project" value="InterPro"/>
</dbReference>
<feature type="coiled-coil region" evidence="16">
    <location>
        <begin position="261"/>
        <end position="288"/>
    </location>
</feature>
<dbReference type="GO" id="GO:0005524">
    <property type="term" value="F:ATP binding"/>
    <property type="evidence" value="ECO:0007669"/>
    <property type="project" value="UniProtKB-KW"/>
</dbReference>
<dbReference type="Proteomes" id="UP000182836">
    <property type="component" value="Unassembled WGS sequence"/>
</dbReference>
<dbReference type="STRING" id="47500.AF333_16490"/>
<dbReference type="Pfam" id="PF01411">
    <property type="entry name" value="tRNA-synt_2c"/>
    <property type="match status" value="1"/>
</dbReference>
<evidence type="ECO:0000259" key="17">
    <source>
        <dbReference type="PROSITE" id="PS50860"/>
    </source>
</evidence>
<dbReference type="Pfam" id="PF07973">
    <property type="entry name" value="tRNA_SAD"/>
    <property type="match status" value="1"/>
</dbReference>
<comment type="cofactor">
    <cofactor evidence="1">
        <name>Zn(2+)</name>
        <dbReference type="ChEBI" id="CHEBI:29105"/>
    </cofactor>
</comment>
<dbReference type="Gene3D" id="3.10.310.40">
    <property type="match status" value="1"/>
</dbReference>
<dbReference type="PANTHER" id="PTHR43462:SF1">
    <property type="entry name" value="ALANYL-TRNA EDITING PROTEIN AARSD1"/>
    <property type="match status" value="1"/>
</dbReference>
<evidence type="ECO:0000256" key="9">
    <source>
        <dbReference type="ARBA" id="ARBA00022741"/>
    </source>
</evidence>
<keyword evidence="12" id="KW-0694">RNA-binding</keyword>
<dbReference type="SUPFAM" id="SSF55186">
    <property type="entry name" value="ThrRS/AlaRS common domain"/>
    <property type="match status" value="1"/>
</dbReference>
<reference evidence="18 20" key="1">
    <citation type="submission" date="2015-07" db="EMBL/GenBank/DDBJ databases">
        <title>Fjat-14205 dsm 2895.</title>
        <authorList>
            <person name="Liu B."/>
            <person name="Wang J."/>
            <person name="Zhu Y."/>
            <person name="Liu G."/>
            <person name="Chen Q."/>
            <person name="Chen Z."/>
            <person name="Lan J."/>
            <person name="Che J."/>
            <person name="Ge C."/>
            <person name="Shi H."/>
            <person name="Pan Z."/>
            <person name="Liu X."/>
        </authorList>
    </citation>
    <scope>NUCLEOTIDE SEQUENCE [LARGE SCALE GENOMIC DNA]</scope>
    <source>
        <strain evidence="18 20">DSM 2895</strain>
    </source>
</reference>
<dbReference type="GO" id="GO:0005737">
    <property type="term" value="C:cytoplasm"/>
    <property type="evidence" value="ECO:0007669"/>
    <property type="project" value="UniProtKB-SubCell"/>
</dbReference>
<evidence type="ECO:0000256" key="10">
    <source>
        <dbReference type="ARBA" id="ARBA00022833"/>
    </source>
</evidence>
<dbReference type="InterPro" id="IPR018165">
    <property type="entry name" value="Ala-tRNA-synth_IIc_core"/>
</dbReference>
<dbReference type="PANTHER" id="PTHR43462">
    <property type="entry name" value="ALANYL-TRNA EDITING PROTEIN"/>
    <property type="match status" value="1"/>
</dbReference>
<dbReference type="InterPro" id="IPR012947">
    <property type="entry name" value="tRNA_SAD"/>
</dbReference>
<evidence type="ECO:0000256" key="2">
    <source>
        <dbReference type="ARBA" id="ARBA00004496"/>
    </source>
</evidence>
<evidence type="ECO:0000256" key="4">
    <source>
        <dbReference type="ARBA" id="ARBA00013168"/>
    </source>
</evidence>
<reference evidence="19 21" key="2">
    <citation type="submission" date="2016-10" db="EMBL/GenBank/DDBJ databases">
        <authorList>
            <person name="de Groot N.N."/>
        </authorList>
    </citation>
    <scope>NUCLEOTIDE SEQUENCE [LARGE SCALE GENOMIC DNA]</scope>
    <source>
        <strain evidence="19 21">DSM 2895</strain>
    </source>
</reference>
<keyword evidence="7" id="KW-0436">Ligase</keyword>
<evidence type="ECO:0000256" key="12">
    <source>
        <dbReference type="ARBA" id="ARBA00022884"/>
    </source>
</evidence>
<dbReference type="PROSITE" id="PS50860">
    <property type="entry name" value="AA_TRNA_LIGASE_II_ALA"/>
    <property type="match status" value="1"/>
</dbReference>
<sequence>MDHKLYYKDPYIKKFTATVLYQNTNETGEHYVVLSQTAFYPTGGGQPYDTGTLDNIEVTNVEEIDGEIRHYLTTALPDTHTEVVGIINWERRFDHMQQHTGQHILSAAFEQLLDAETVGFHMGQEMVTIDVATGDLTQEQANDVEDLANRIVYENRPVNARFVERKELAVLPLRKPPSVTENIRLVTVQDFDHNPCGGTHPLHTGEVGPIKILSWERYKGHVRIQFICGLRTLRALREKHLILRELSRQLSSSETELPMQVERLLTSQRELERNLRNANEQILEMEVERLLKTGKQEANVHFITAIFTNRSMQDLQKLARLITQRNAKVLVLLVTEDGERVQFVCACSEHSRIAMNDLAKAVLPYINGKGGGNPKMAQGGGSTDKSAADVLAHLIEISKKKM</sequence>
<keyword evidence="20" id="KW-1185">Reference proteome</keyword>
<keyword evidence="6" id="KW-0820">tRNA-binding</keyword>
<evidence type="ECO:0000313" key="20">
    <source>
        <dbReference type="Proteomes" id="UP000037269"/>
    </source>
</evidence>
<evidence type="ECO:0000256" key="16">
    <source>
        <dbReference type="SAM" id="Coils"/>
    </source>
</evidence>
<evidence type="ECO:0000256" key="8">
    <source>
        <dbReference type="ARBA" id="ARBA00022723"/>
    </source>
</evidence>
<dbReference type="InterPro" id="IPR018164">
    <property type="entry name" value="Ala-tRNA-synth_IIc_N"/>
</dbReference>
<dbReference type="GO" id="GO:0002161">
    <property type="term" value="F:aminoacyl-tRNA deacylase activity"/>
    <property type="evidence" value="ECO:0007669"/>
    <property type="project" value="UniProtKB-ARBA"/>
</dbReference>
<keyword evidence="16" id="KW-0175">Coiled coil</keyword>
<dbReference type="FunFam" id="3.10.310.40:FF:000001">
    <property type="entry name" value="Alanine--tRNA ligase"/>
    <property type="match status" value="1"/>
</dbReference>
<evidence type="ECO:0000256" key="1">
    <source>
        <dbReference type="ARBA" id="ARBA00001947"/>
    </source>
</evidence>
<keyword evidence="10" id="KW-0862">Zinc</keyword>
<dbReference type="AlphaFoldDB" id="A0A0D1YE96"/>
<name>A0A0D1YE96_ANEMI</name>
<evidence type="ECO:0000256" key="5">
    <source>
        <dbReference type="ARBA" id="ARBA00017959"/>
    </source>
</evidence>
<dbReference type="InterPro" id="IPR003156">
    <property type="entry name" value="DHHA1_dom"/>
</dbReference>
<dbReference type="Gene3D" id="3.30.980.10">
    <property type="entry name" value="Threonyl-trna Synthetase, Chain A, domain 2"/>
    <property type="match status" value="1"/>
</dbReference>
<evidence type="ECO:0000256" key="6">
    <source>
        <dbReference type="ARBA" id="ARBA00022555"/>
    </source>
</evidence>
<keyword evidence="14 18" id="KW-0030">Aminoacyl-tRNA synthetase</keyword>
<evidence type="ECO:0000256" key="15">
    <source>
        <dbReference type="ARBA" id="ARBA00032577"/>
    </source>
</evidence>
<evidence type="ECO:0000256" key="7">
    <source>
        <dbReference type="ARBA" id="ARBA00022598"/>
    </source>
</evidence>
<dbReference type="GO" id="GO:0000049">
    <property type="term" value="F:tRNA binding"/>
    <property type="evidence" value="ECO:0007669"/>
    <property type="project" value="UniProtKB-KW"/>
</dbReference>
<dbReference type="PATRIC" id="fig|47500.8.peg.5728"/>
<dbReference type="EC" id="6.1.1.7" evidence="4"/>
<dbReference type="InterPro" id="IPR009000">
    <property type="entry name" value="Transl_B-barrel_sf"/>
</dbReference>
<dbReference type="GO" id="GO:0004813">
    <property type="term" value="F:alanine-tRNA ligase activity"/>
    <property type="evidence" value="ECO:0007669"/>
    <property type="project" value="UniProtKB-EC"/>
</dbReference>
<dbReference type="EMBL" id="LGUG01000004">
    <property type="protein sequence ID" value="KON98571.1"/>
    <property type="molecule type" value="Genomic_DNA"/>
</dbReference>
<evidence type="ECO:0000256" key="13">
    <source>
        <dbReference type="ARBA" id="ARBA00022917"/>
    </source>
</evidence>
<dbReference type="GO" id="GO:0046872">
    <property type="term" value="F:metal ion binding"/>
    <property type="evidence" value="ECO:0007669"/>
    <property type="project" value="UniProtKB-KW"/>
</dbReference>
<evidence type="ECO:0000256" key="3">
    <source>
        <dbReference type="ARBA" id="ARBA00008226"/>
    </source>
</evidence>
<keyword evidence="8" id="KW-0479">Metal-binding</keyword>
<evidence type="ECO:0000256" key="11">
    <source>
        <dbReference type="ARBA" id="ARBA00022840"/>
    </source>
</evidence>
<dbReference type="RefSeq" id="WP_043065304.1">
    <property type="nucleotide sequence ID" value="NZ_BJOA01000071.1"/>
</dbReference>
<dbReference type="Proteomes" id="UP000037269">
    <property type="component" value="Unassembled WGS sequence"/>
</dbReference>
<evidence type="ECO:0000313" key="19">
    <source>
        <dbReference type="EMBL" id="SDJ58259.1"/>
    </source>
</evidence>
<evidence type="ECO:0000313" key="21">
    <source>
        <dbReference type="Proteomes" id="UP000182836"/>
    </source>
</evidence>
<protein>
    <recommendedName>
        <fullName evidence="5">Alanine--tRNA ligase</fullName>
        <ecNumber evidence="4">6.1.1.7</ecNumber>
    </recommendedName>
    <alternativeName>
        <fullName evidence="15">Alanyl-tRNA synthetase</fullName>
    </alternativeName>
</protein>
<dbReference type="EMBL" id="FNED01000021">
    <property type="protein sequence ID" value="SDJ58259.1"/>
    <property type="molecule type" value="Genomic_DNA"/>
</dbReference>
<proteinExistence type="inferred from homology"/>
<dbReference type="Pfam" id="PF02272">
    <property type="entry name" value="DHHA1"/>
    <property type="match status" value="1"/>
</dbReference>